<gene>
    <name evidence="1" type="ORF">F1559_004554</name>
</gene>
<dbReference type="AlphaFoldDB" id="A0A7J7IQF2"/>
<accession>A0A7J7IQF2</accession>
<dbReference type="OrthoDB" id="10497661at2759"/>
<name>A0A7J7IQF2_9RHOD</name>
<dbReference type="EMBL" id="VWRR01000001">
    <property type="protein sequence ID" value="KAF6005342.1"/>
    <property type="molecule type" value="Genomic_DNA"/>
</dbReference>
<evidence type="ECO:0000313" key="2">
    <source>
        <dbReference type="Proteomes" id="UP000530660"/>
    </source>
</evidence>
<protein>
    <submittedName>
        <fullName evidence="1">Uncharacterized protein</fullName>
    </submittedName>
</protein>
<organism evidence="1 2">
    <name type="scientific">Cyanidiococcus yangmingshanensis</name>
    <dbReference type="NCBI Taxonomy" id="2690220"/>
    <lineage>
        <taxon>Eukaryota</taxon>
        <taxon>Rhodophyta</taxon>
        <taxon>Bangiophyceae</taxon>
        <taxon>Cyanidiales</taxon>
        <taxon>Cyanidiaceae</taxon>
        <taxon>Cyanidiococcus</taxon>
    </lineage>
</organism>
<proteinExistence type="predicted"/>
<evidence type="ECO:0000313" key="1">
    <source>
        <dbReference type="EMBL" id="KAF6005342.1"/>
    </source>
</evidence>
<comment type="caution">
    <text evidence="1">The sequence shown here is derived from an EMBL/GenBank/DDBJ whole genome shotgun (WGS) entry which is preliminary data.</text>
</comment>
<sequence>MTLSRLAPTNMRRRRWHFPGRLRSRSVIFWVVLVSLTLFLSYGWILPRLNWKDNGAERERGEITTEKEATRRLGRLYRLALSLDDSRHCTFVVGVGPVARGRDLQRLISWHGFSWLFWNRRVYYLQGLDVAALRLVQTTKPRSLRSDVVFSRIESERAIDGVIGCAVSHLLALRSALLRGCETALFLEDDTSLGLMGLWDKPVADSIREYAAQEYPVLQMELKLRSFLERGHSGALGLEKLPVRCSARHTVPHQFKVTYGTGAYGMSRIGMKRTLQRFIADDAWHALSCHVPETSGRKQSHRSWRARRRLRDPELVNDEGIVAALFSRGSGFEESCSPEREHWELAPAAACRVGETCNQSESSLGEGMQRIHHGCHRMTR</sequence>
<dbReference type="Proteomes" id="UP000530660">
    <property type="component" value="Unassembled WGS sequence"/>
</dbReference>
<keyword evidence="2" id="KW-1185">Reference proteome</keyword>
<reference evidence="1 2" key="1">
    <citation type="journal article" date="2020" name="J. Phycol.">
        <title>Comparative genome analysis reveals Cyanidiococcus gen. nov., a new extremophilic red algal genus sister to Cyanidioschyzon (Cyanidioschyzonaceae, Rhodophyta).</title>
        <authorList>
            <person name="Liu S.-L."/>
            <person name="Chiang Y.-R."/>
            <person name="Yoon H.S."/>
            <person name="Fu H.-Y."/>
        </authorList>
    </citation>
    <scope>NUCLEOTIDE SEQUENCE [LARGE SCALE GENOMIC DNA]</scope>
    <source>
        <strain evidence="1 2">THAL066</strain>
    </source>
</reference>